<accession>A0A2J8MVE5</accession>
<dbReference type="InterPro" id="IPR031314">
    <property type="entry name" value="DNK_dom"/>
</dbReference>
<dbReference type="SUPFAM" id="SSF52540">
    <property type="entry name" value="P-loop containing nucleoside triphosphate hydrolases"/>
    <property type="match status" value="1"/>
</dbReference>
<gene>
    <name evidence="3" type="ORF">CK820_G0016477</name>
</gene>
<organism evidence="3 4">
    <name type="scientific">Pan troglodytes</name>
    <name type="common">Chimpanzee</name>
    <dbReference type="NCBI Taxonomy" id="9598"/>
    <lineage>
        <taxon>Eukaryota</taxon>
        <taxon>Metazoa</taxon>
        <taxon>Chordata</taxon>
        <taxon>Craniata</taxon>
        <taxon>Vertebrata</taxon>
        <taxon>Euteleostomi</taxon>
        <taxon>Mammalia</taxon>
        <taxon>Eutheria</taxon>
        <taxon>Euarchontoglires</taxon>
        <taxon>Primates</taxon>
        <taxon>Haplorrhini</taxon>
        <taxon>Catarrhini</taxon>
        <taxon>Hominidae</taxon>
        <taxon>Pan</taxon>
    </lineage>
</organism>
<dbReference type="Proteomes" id="UP000236370">
    <property type="component" value="Unassembled WGS sequence"/>
</dbReference>
<dbReference type="AlphaFoldDB" id="A0A2J8MVE5"/>
<evidence type="ECO:0000313" key="4">
    <source>
        <dbReference type="Proteomes" id="UP000236370"/>
    </source>
</evidence>
<dbReference type="PANTHER" id="PTHR10513">
    <property type="entry name" value="DEOXYNUCLEOSIDE KINASE"/>
    <property type="match status" value="1"/>
</dbReference>
<dbReference type="InterPro" id="IPR050566">
    <property type="entry name" value="Deoxyribonucleoside_kinase"/>
</dbReference>
<dbReference type="Pfam" id="PF01712">
    <property type="entry name" value="dNK"/>
    <property type="match status" value="1"/>
</dbReference>
<feature type="domain" description="Deoxynucleoside kinase" evidence="2">
    <location>
        <begin position="1"/>
        <end position="45"/>
    </location>
</feature>
<reference evidence="3 4" key="1">
    <citation type="submission" date="2017-12" db="EMBL/GenBank/DDBJ databases">
        <title>High-resolution comparative analysis of great ape genomes.</title>
        <authorList>
            <person name="Pollen A."/>
            <person name="Hastie A."/>
            <person name="Hormozdiari F."/>
            <person name="Dougherty M."/>
            <person name="Liu R."/>
            <person name="Chaisson M."/>
            <person name="Hoppe E."/>
            <person name="Hill C."/>
            <person name="Pang A."/>
            <person name="Hillier L."/>
            <person name="Baker C."/>
            <person name="Armstrong J."/>
            <person name="Shendure J."/>
            <person name="Paten B."/>
            <person name="Wilson R."/>
            <person name="Chao H."/>
            <person name="Schneider V."/>
            <person name="Ventura M."/>
            <person name="Kronenberg Z."/>
            <person name="Murali S."/>
            <person name="Gordon D."/>
            <person name="Cantsilieris S."/>
            <person name="Munson K."/>
            <person name="Nelson B."/>
            <person name="Raja A."/>
            <person name="Underwood J."/>
            <person name="Diekhans M."/>
            <person name="Fiddes I."/>
            <person name="Haussler D."/>
            <person name="Eichler E."/>
        </authorList>
    </citation>
    <scope>NUCLEOTIDE SEQUENCE [LARGE SCALE GENOMIC DNA]</scope>
    <source>
        <strain evidence="3">Yerkes chimp pedigree #C0471</strain>
    </source>
</reference>
<evidence type="ECO:0000256" key="1">
    <source>
        <dbReference type="SAM" id="MobiDB-lite"/>
    </source>
</evidence>
<dbReference type="PANTHER" id="PTHR10513:SF24">
    <property type="entry name" value="THYMIDINE KINASE 2, MITOCHONDRIAL"/>
    <property type="match status" value="1"/>
</dbReference>
<evidence type="ECO:0000259" key="2">
    <source>
        <dbReference type="Pfam" id="PF01712"/>
    </source>
</evidence>
<dbReference type="STRING" id="9598.ENSPTRP00000080106"/>
<comment type="caution">
    <text evidence="3">The sequence shown here is derived from an EMBL/GenBank/DDBJ whole genome shotgun (WGS) entry which is preliminary data.</text>
</comment>
<feature type="non-terminal residue" evidence="3">
    <location>
        <position position="1"/>
    </location>
</feature>
<proteinExistence type="predicted"/>
<dbReference type="InterPro" id="IPR027417">
    <property type="entry name" value="P-loop_NTPase"/>
</dbReference>
<feature type="region of interest" description="Disordered" evidence="1">
    <location>
        <begin position="53"/>
        <end position="72"/>
    </location>
</feature>
<protein>
    <submittedName>
        <fullName evidence="3">T0058145 isoform 2</fullName>
    </submittedName>
</protein>
<sequence>NPETCYQRLKKRCREEEKVIPLEYLEAIHHLHEEWLIKGSLFPMAAPVLRSLQRHNKQAGRRDGRPGQVHVP</sequence>
<dbReference type="Gene3D" id="3.40.50.300">
    <property type="entry name" value="P-loop containing nucleotide triphosphate hydrolases"/>
    <property type="match status" value="1"/>
</dbReference>
<dbReference type="EMBL" id="NBAG03000242">
    <property type="protein sequence ID" value="PNI63479.1"/>
    <property type="molecule type" value="Genomic_DNA"/>
</dbReference>
<evidence type="ECO:0000313" key="3">
    <source>
        <dbReference type="EMBL" id="PNI63479.1"/>
    </source>
</evidence>
<name>A0A2J8MVE5_PANTR</name>